<reference evidence="1" key="2">
    <citation type="journal article" date="2021" name="PeerJ">
        <title>Extensive microbial diversity within the chicken gut microbiome revealed by metagenomics and culture.</title>
        <authorList>
            <person name="Gilroy R."/>
            <person name="Ravi A."/>
            <person name="Getino M."/>
            <person name="Pursley I."/>
            <person name="Horton D.L."/>
            <person name="Alikhan N.F."/>
            <person name="Baker D."/>
            <person name="Gharbi K."/>
            <person name="Hall N."/>
            <person name="Watson M."/>
            <person name="Adriaenssens E.M."/>
            <person name="Foster-Nyarko E."/>
            <person name="Jarju S."/>
            <person name="Secka A."/>
            <person name="Antonio M."/>
            <person name="Oren A."/>
            <person name="Chaudhuri R.R."/>
            <person name="La Ragione R."/>
            <person name="Hildebrand F."/>
            <person name="Pallen M.J."/>
        </authorList>
    </citation>
    <scope>NUCLEOTIDE SEQUENCE</scope>
    <source>
        <strain evidence="1">11300</strain>
    </source>
</reference>
<protein>
    <submittedName>
        <fullName evidence="1">Uncharacterized protein</fullName>
    </submittedName>
</protein>
<evidence type="ECO:0000313" key="1">
    <source>
        <dbReference type="EMBL" id="HIU27218.1"/>
    </source>
</evidence>
<accession>A0A9D1L8J9</accession>
<name>A0A9D1L8J9_9FIRM</name>
<dbReference type="AlphaFoldDB" id="A0A9D1L8J9"/>
<dbReference type="Proteomes" id="UP000824091">
    <property type="component" value="Unassembled WGS sequence"/>
</dbReference>
<dbReference type="EMBL" id="DVMO01000038">
    <property type="protein sequence ID" value="HIU27218.1"/>
    <property type="molecule type" value="Genomic_DNA"/>
</dbReference>
<gene>
    <name evidence="1" type="ORF">IAD16_02400</name>
</gene>
<evidence type="ECO:0000313" key="2">
    <source>
        <dbReference type="Proteomes" id="UP000824091"/>
    </source>
</evidence>
<sequence length="357" mass="42443">MDFIRFINSRDIRDHLKKTGYTLRGPEAAYAVYRSRETTLKEKFDAWTHMIETMPDCYISSPFIGYKGGFHDFLRSYMDLKRTTMDRFCSNDGGIYAVYSWDYFMGRLFSSYDNLLEWLRDHLAKYDEEEKRAMVREGIKVKKLYIDDREDRPREINIRINEQMEIMSAEEEPLNGRNLDIDTVFDEMAVKIPTPFSRGDIVIEKGTEKPFVLDYLKIWEEKELLENGFNWSDFPIKYIATRRQKGKKRKNCLNSGYMVAYGYETSPYQDIPAMWYDDFFAATNYLDLEFYRGEMTGKNRFLQVVSAFVKGRISAEVLCNSAVLIEKEEQAEEWRDFFTRMYDRQLLEELDIIPEKG</sequence>
<comment type="caution">
    <text evidence="1">The sequence shown here is derived from an EMBL/GenBank/DDBJ whole genome shotgun (WGS) entry which is preliminary data.</text>
</comment>
<reference evidence="1" key="1">
    <citation type="submission" date="2020-10" db="EMBL/GenBank/DDBJ databases">
        <authorList>
            <person name="Gilroy R."/>
        </authorList>
    </citation>
    <scope>NUCLEOTIDE SEQUENCE</scope>
    <source>
        <strain evidence="1">11300</strain>
    </source>
</reference>
<proteinExistence type="predicted"/>
<organism evidence="1 2">
    <name type="scientific">Candidatus Fimisoma avicola</name>
    <dbReference type="NCBI Taxonomy" id="2840826"/>
    <lineage>
        <taxon>Bacteria</taxon>
        <taxon>Bacillati</taxon>
        <taxon>Bacillota</taxon>
        <taxon>Clostridia</taxon>
        <taxon>Eubacteriales</taxon>
        <taxon>Candidatus Fimisoma</taxon>
    </lineage>
</organism>